<comment type="similarity">
    <text evidence="2">Belongs to the major facilitator superfamily.</text>
</comment>
<evidence type="ECO:0000256" key="3">
    <source>
        <dbReference type="ARBA" id="ARBA00022448"/>
    </source>
</evidence>
<reference evidence="8" key="1">
    <citation type="submission" date="2020-10" db="EMBL/GenBank/DDBJ databases">
        <title>Taxonomic study of unclassified bacteria belonging to the class Ktedonobacteria.</title>
        <authorList>
            <person name="Yabe S."/>
            <person name="Wang C.M."/>
            <person name="Zheng Y."/>
            <person name="Sakai Y."/>
            <person name="Cavaletti L."/>
            <person name="Monciardini P."/>
            <person name="Donadio S."/>
        </authorList>
    </citation>
    <scope>NUCLEOTIDE SEQUENCE</scope>
    <source>
        <strain evidence="8">SOSP1-1</strain>
    </source>
</reference>
<evidence type="ECO:0000256" key="5">
    <source>
        <dbReference type="ARBA" id="ARBA00022989"/>
    </source>
</evidence>
<dbReference type="Gene3D" id="1.20.1250.20">
    <property type="entry name" value="MFS general substrate transporter like domains"/>
    <property type="match status" value="2"/>
</dbReference>
<sequence length="436" mass="46474">MLFGNIRHNPNALFGTCCLAYIANGLMGVLPSSSLALLAHNTHVSLSTAGLTFTGSAFGTILAVILSTCYLVKATNSKLVIILGLAGLIATSLIIPITSSFTLWFIAQILQGVSGTFISVGLVMTLTFNFGDRLSEKLNMLHSSAGVGSLFGPVLLSFTLSLTHSLLTAFTVVTLVSLICLLTLYTLHFVSKAPTTQSTEASDHQPHKARVNPMHLIKNALFWFMALQICLYVGAESGFSNWLVTSISQSASIALPMATPAATLFWVGITLGRFIVAQLIKRGYVTGVRLLYVCIAGGCLSGLLVTAFLCNPPICFIGSLLEGIFIGPIYPSLQSIATRRFSRTPALISCLVLVSTGLAGMTIPFSMGMLIPLLGTRGSMVIPALLCLCVAIPFALANKSERHILIHRRSNIHIEPVSTPVQDLPTRELPNLQALA</sequence>
<feature type="transmembrane region" description="Helical" evidence="7">
    <location>
        <begin position="50"/>
        <end position="72"/>
    </location>
</feature>
<name>A0A8J3HVR2_9CHLR</name>
<feature type="transmembrane region" description="Helical" evidence="7">
    <location>
        <begin position="103"/>
        <end position="128"/>
    </location>
</feature>
<dbReference type="PANTHER" id="PTHR23514">
    <property type="entry name" value="BYPASS OF STOP CODON PROTEIN 6"/>
    <property type="match status" value="1"/>
</dbReference>
<keyword evidence="3" id="KW-0813">Transport</keyword>
<feature type="transmembrane region" description="Helical" evidence="7">
    <location>
        <begin position="255"/>
        <end position="276"/>
    </location>
</feature>
<dbReference type="InterPro" id="IPR051788">
    <property type="entry name" value="MFS_Transporter"/>
</dbReference>
<comment type="subcellular location">
    <subcellularLocation>
        <location evidence="1">Endomembrane system</location>
        <topology evidence="1">Multi-pass membrane protein</topology>
    </subcellularLocation>
</comment>
<dbReference type="RefSeq" id="WP_220192384.1">
    <property type="nucleotide sequence ID" value="NZ_BNJF01000001.1"/>
</dbReference>
<evidence type="ECO:0000313" key="8">
    <source>
        <dbReference type="EMBL" id="GHO42886.1"/>
    </source>
</evidence>
<evidence type="ECO:0000256" key="4">
    <source>
        <dbReference type="ARBA" id="ARBA00022692"/>
    </source>
</evidence>
<feature type="transmembrane region" description="Helical" evidence="7">
    <location>
        <begin position="140"/>
        <end position="160"/>
    </location>
</feature>
<protein>
    <submittedName>
        <fullName evidence="8">MFS transporter</fullName>
    </submittedName>
</protein>
<comment type="caution">
    <text evidence="8">The sequence shown here is derived from an EMBL/GenBank/DDBJ whole genome shotgun (WGS) entry which is preliminary data.</text>
</comment>
<dbReference type="AlphaFoldDB" id="A0A8J3HVR2"/>
<evidence type="ECO:0000256" key="6">
    <source>
        <dbReference type="ARBA" id="ARBA00023136"/>
    </source>
</evidence>
<keyword evidence="6 7" id="KW-0472">Membrane</keyword>
<dbReference type="GO" id="GO:0022857">
    <property type="term" value="F:transmembrane transporter activity"/>
    <property type="evidence" value="ECO:0007669"/>
    <property type="project" value="InterPro"/>
</dbReference>
<dbReference type="SUPFAM" id="SSF103473">
    <property type="entry name" value="MFS general substrate transporter"/>
    <property type="match status" value="1"/>
</dbReference>
<feature type="transmembrane region" description="Helical" evidence="7">
    <location>
        <begin position="288"/>
        <end position="308"/>
    </location>
</feature>
<keyword evidence="4 7" id="KW-0812">Transmembrane</keyword>
<feature type="transmembrane region" description="Helical" evidence="7">
    <location>
        <begin position="79"/>
        <end position="97"/>
    </location>
</feature>
<evidence type="ECO:0000256" key="2">
    <source>
        <dbReference type="ARBA" id="ARBA00008335"/>
    </source>
</evidence>
<feature type="transmembrane region" description="Helical" evidence="7">
    <location>
        <begin position="345"/>
        <end position="374"/>
    </location>
</feature>
<dbReference type="EMBL" id="BNJF01000001">
    <property type="protein sequence ID" value="GHO42886.1"/>
    <property type="molecule type" value="Genomic_DNA"/>
</dbReference>
<keyword evidence="5 7" id="KW-1133">Transmembrane helix</keyword>
<dbReference type="InterPro" id="IPR036259">
    <property type="entry name" value="MFS_trans_sf"/>
</dbReference>
<feature type="transmembrane region" description="Helical" evidence="7">
    <location>
        <begin position="314"/>
        <end position="333"/>
    </location>
</feature>
<accession>A0A8J3HVR2</accession>
<dbReference type="PANTHER" id="PTHR23514:SF3">
    <property type="entry name" value="BYPASS OF STOP CODON PROTEIN 6"/>
    <property type="match status" value="1"/>
</dbReference>
<feature type="transmembrane region" description="Helical" evidence="7">
    <location>
        <begin position="216"/>
        <end position="235"/>
    </location>
</feature>
<dbReference type="GO" id="GO:0016020">
    <property type="term" value="C:membrane"/>
    <property type="evidence" value="ECO:0007669"/>
    <property type="project" value="TreeGrafter"/>
</dbReference>
<feature type="transmembrane region" description="Helical" evidence="7">
    <location>
        <begin position="166"/>
        <end position="187"/>
    </location>
</feature>
<feature type="transmembrane region" description="Helical" evidence="7">
    <location>
        <begin position="380"/>
        <end position="398"/>
    </location>
</feature>
<evidence type="ECO:0000313" key="9">
    <source>
        <dbReference type="Proteomes" id="UP000612362"/>
    </source>
</evidence>
<dbReference type="GO" id="GO:0012505">
    <property type="term" value="C:endomembrane system"/>
    <property type="evidence" value="ECO:0007669"/>
    <property type="project" value="UniProtKB-SubCell"/>
</dbReference>
<gene>
    <name evidence="8" type="ORF">KSX_10490</name>
</gene>
<feature type="transmembrane region" description="Helical" evidence="7">
    <location>
        <begin position="12"/>
        <end position="30"/>
    </location>
</feature>
<evidence type="ECO:0000256" key="7">
    <source>
        <dbReference type="SAM" id="Phobius"/>
    </source>
</evidence>
<dbReference type="InterPro" id="IPR011701">
    <property type="entry name" value="MFS"/>
</dbReference>
<proteinExistence type="inferred from homology"/>
<keyword evidence="9" id="KW-1185">Reference proteome</keyword>
<dbReference type="Pfam" id="PF07690">
    <property type="entry name" value="MFS_1"/>
    <property type="match status" value="1"/>
</dbReference>
<dbReference type="Proteomes" id="UP000612362">
    <property type="component" value="Unassembled WGS sequence"/>
</dbReference>
<evidence type="ECO:0000256" key="1">
    <source>
        <dbReference type="ARBA" id="ARBA00004127"/>
    </source>
</evidence>
<organism evidence="8 9">
    <name type="scientific">Ktedonospora formicarum</name>
    <dbReference type="NCBI Taxonomy" id="2778364"/>
    <lineage>
        <taxon>Bacteria</taxon>
        <taxon>Bacillati</taxon>
        <taxon>Chloroflexota</taxon>
        <taxon>Ktedonobacteria</taxon>
        <taxon>Ktedonobacterales</taxon>
        <taxon>Ktedonobacteraceae</taxon>
        <taxon>Ktedonospora</taxon>
    </lineage>
</organism>